<dbReference type="Proteomes" id="UP000029391">
    <property type="component" value="Unassembled WGS sequence"/>
</dbReference>
<evidence type="ECO:0000313" key="2">
    <source>
        <dbReference type="EMBL" id="KFN50791.1"/>
    </source>
</evidence>
<accession>A0A091BGB6</accession>
<dbReference type="eggNOG" id="COG0790">
    <property type="taxonomic scope" value="Bacteria"/>
</dbReference>
<reference evidence="2 3" key="1">
    <citation type="submission" date="2013-09" db="EMBL/GenBank/DDBJ databases">
        <title>Genome sequencing of Arenimonas composti.</title>
        <authorList>
            <person name="Chen F."/>
            <person name="Wang G."/>
        </authorList>
    </citation>
    <scope>NUCLEOTIDE SEQUENCE [LARGE SCALE GENOMIC DNA]</scope>
    <source>
        <strain evidence="2 3">TR7-09</strain>
    </source>
</reference>
<organism evidence="2 3">
    <name type="scientific">Arenimonas composti TR7-09 = DSM 18010</name>
    <dbReference type="NCBI Taxonomy" id="1121013"/>
    <lineage>
        <taxon>Bacteria</taxon>
        <taxon>Pseudomonadati</taxon>
        <taxon>Pseudomonadota</taxon>
        <taxon>Gammaproteobacteria</taxon>
        <taxon>Lysobacterales</taxon>
        <taxon>Lysobacteraceae</taxon>
        <taxon>Arenimonas</taxon>
    </lineage>
</organism>
<dbReference type="OrthoDB" id="5966693at2"/>
<dbReference type="STRING" id="1121013.GCA_000426365_01590"/>
<protein>
    <submittedName>
        <fullName evidence="2">Uncharacterized protein</fullName>
    </submittedName>
</protein>
<dbReference type="AlphaFoldDB" id="A0A091BGB6"/>
<name>A0A091BGB6_9GAMM</name>
<proteinExistence type="predicted"/>
<keyword evidence="3" id="KW-1185">Reference proteome</keyword>
<sequence length="316" mass="33469">MNRRSLLLATVLLAVAAATWLWSRADTTRPAEAPAEVAAPALPPPSRPLPTIALPVVPPPPAIPTRETAGAPRHAVAAFYKSNRMLDRLDALRDLADAGEPRAACRIARLLLACGPIRNHVASLRPPGAVGETRGVSTAATELRGLAIECSMFASDAPTLLSHYLRQAALAGDPESMLRYADGQHWPEDFAHVFADPVFDAWRAEALPMLERARAAGIVEAVELLEAAYAHDATPLAGLVENDAETAMSYALLRARFGGPTPEQLADAAAQQRAATRAEAMYRRDFAGGGTHVDAQSPVPGALDPDKESEACGGFQ</sequence>
<dbReference type="RefSeq" id="WP_026816861.1">
    <property type="nucleotide sequence ID" value="NZ_AUFF01000003.1"/>
</dbReference>
<feature type="region of interest" description="Disordered" evidence="1">
    <location>
        <begin position="288"/>
        <end position="316"/>
    </location>
</feature>
<comment type="caution">
    <text evidence="2">The sequence shown here is derived from an EMBL/GenBank/DDBJ whole genome shotgun (WGS) entry which is preliminary data.</text>
</comment>
<evidence type="ECO:0000256" key="1">
    <source>
        <dbReference type="SAM" id="MobiDB-lite"/>
    </source>
</evidence>
<evidence type="ECO:0000313" key="3">
    <source>
        <dbReference type="Proteomes" id="UP000029391"/>
    </source>
</evidence>
<dbReference type="EMBL" id="AWXU01000015">
    <property type="protein sequence ID" value="KFN50791.1"/>
    <property type="molecule type" value="Genomic_DNA"/>
</dbReference>
<gene>
    <name evidence="2" type="ORF">P873_05040</name>
</gene>